<dbReference type="AlphaFoldDB" id="A0A5M6IPU4"/>
<sequence>MKPSNLENDTPFARQCHDKNRVSVFTWPAIFRPNGGSADVVGLFLTMFLVRTEKGPVPRPVPAFDCPKRAEGRKGPKRYAELGGGAA</sequence>
<dbReference type="Proteomes" id="UP000325255">
    <property type="component" value="Unassembled WGS sequence"/>
</dbReference>
<proteinExistence type="predicted"/>
<dbReference type="EMBL" id="VWPK01000047">
    <property type="protein sequence ID" value="KAA5609578.1"/>
    <property type="molecule type" value="Genomic_DNA"/>
</dbReference>
<evidence type="ECO:0000313" key="2">
    <source>
        <dbReference type="EMBL" id="KAA5609578.1"/>
    </source>
</evidence>
<comment type="caution">
    <text evidence="2">The sequence shown here is derived from an EMBL/GenBank/DDBJ whole genome shotgun (WGS) entry which is preliminary data.</text>
</comment>
<evidence type="ECO:0000313" key="3">
    <source>
        <dbReference type="Proteomes" id="UP000325255"/>
    </source>
</evidence>
<dbReference type="RefSeq" id="WP_150043385.1">
    <property type="nucleotide sequence ID" value="NZ_OW485607.1"/>
</dbReference>
<feature type="region of interest" description="Disordered" evidence="1">
    <location>
        <begin position="61"/>
        <end position="87"/>
    </location>
</feature>
<organism evidence="2 3">
    <name type="scientific">Rhodovastum atsumiense</name>
    <dbReference type="NCBI Taxonomy" id="504468"/>
    <lineage>
        <taxon>Bacteria</taxon>
        <taxon>Pseudomonadati</taxon>
        <taxon>Pseudomonadota</taxon>
        <taxon>Alphaproteobacteria</taxon>
        <taxon>Acetobacterales</taxon>
        <taxon>Acetobacteraceae</taxon>
        <taxon>Rhodovastum</taxon>
    </lineage>
</organism>
<reference evidence="2 3" key="1">
    <citation type="submission" date="2019-09" db="EMBL/GenBank/DDBJ databases">
        <title>Genome sequence of Rhodovastum atsumiense, a diverse member of the Acetobacteraceae family of non-sulfur purple photosynthetic bacteria.</title>
        <authorList>
            <person name="Meyer T."/>
            <person name="Kyndt J."/>
        </authorList>
    </citation>
    <scope>NUCLEOTIDE SEQUENCE [LARGE SCALE GENOMIC DNA]</scope>
    <source>
        <strain evidence="2 3">DSM 21279</strain>
    </source>
</reference>
<accession>A0A5M6IPU4</accession>
<name>A0A5M6IPU4_9PROT</name>
<feature type="compositionally biased region" description="Basic and acidic residues" evidence="1">
    <location>
        <begin position="66"/>
        <end position="80"/>
    </location>
</feature>
<gene>
    <name evidence="2" type="ORF">F1189_23425</name>
</gene>
<protein>
    <submittedName>
        <fullName evidence="2">Uncharacterized protein</fullName>
    </submittedName>
</protein>
<keyword evidence="3" id="KW-1185">Reference proteome</keyword>
<evidence type="ECO:0000256" key="1">
    <source>
        <dbReference type="SAM" id="MobiDB-lite"/>
    </source>
</evidence>